<protein>
    <submittedName>
        <fullName evidence="1">Uncharacterized protein</fullName>
    </submittedName>
</protein>
<gene>
    <name evidence="1" type="ORF">GCM10009788_32870</name>
</gene>
<keyword evidence="2" id="KW-1185">Reference proteome</keyword>
<dbReference type="Proteomes" id="UP001500842">
    <property type="component" value="Unassembled WGS sequence"/>
</dbReference>
<dbReference type="EMBL" id="BAAAOR010000025">
    <property type="protein sequence ID" value="GAA1526805.1"/>
    <property type="molecule type" value="Genomic_DNA"/>
</dbReference>
<evidence type="ECO:0000313" key="1">
    <source>
        <dbReference type="EMBL" id="GAA1526805.1"/>
    </source>
</evidence>
<proteinExistence type="predicted"/>
<evidence type="ECO:0000313" key="2">
    <source>
        <dbReference type="Proteomes" id="UP001500842"/>
    </source>
</evidence>
<comment type="caution">
    <text evidence="1">The sequence shown here is derived from an EMBL/GenBank/DDBJ whole genome shotgun (WGS) entry which is preliminary data.</text>
</comment>
<name>A0ABN2ATH6_9ACTN</name>
<sequence length="80" mass="8754">MILGALAVGAAAGGFPDLHVYRYGGDAVLHQERLYATDDPVTGYPFTFPWCPDHRAELVESRAIGDVALLRYALSERFEG</sequence>
<accession>A0ABN2ATH6</accession>
<organism evidence="1 2">
    <name type="scientific">Nocardioides humi</name>
    <dbReference type="NCBI Taxonomy" id="449461"/>
    <lineage>
        <taxon>Bacteria</taxon>
        <taxon>Bacillati</taxon>
        <taxon>Actinomycetota</taxon>
        <taxon>Actinomycetes</taxon>
        <taxon>Propionibacteriales</taxon>
        <taxon>Nocardioidaceae</taxon>
        <taxon>Nocardioides</taxon>
    </lineage>
</organism>
<reference evidence="1 2" key="1">
    <citation type="journal article" date="2019" name="Int. J. Syst. Evol. Microbiol.">
        <title>The Global Catalogue of Microorganisms (GCM) 10K type strain sequencing project: providing services to taxonomists for standard genome sequencing and annotation.</title>
        <authorList>
            <consortium name="The Broad Institute Genomics Platform"/>
            <consortium name="The Broad Institute Genome Sequencing Center for Infectious Disease"/>
            <person name="Wu L."/>
            <person name="Ma J."/>
        </authorList>
    </citation>
    <scope>NUCLEOTIDE SEQUENCE [LARGE SCALE GENOMIC DNA]</scope>
    <source>
        <strain evidence="1 2">JCM 14942</strain>
    </source>
</reference>